<dbReference type="Proteomes" id="UP001518990">
    <property type="component" value="Unassembled WGS sequence"/>
</dbReference>
<evidence type="ECO:0000313" key="5">
    <source>
        <dbReference type="EMBL" id="MBO1076933.1"/>
    </source>
</evidence>
<dbReference type="CDD" id="cd07377">
    <property type="entry name" value="WHTH_GntR"/>
    <property type="match status" value="1"/>
</dbReference>
<dbReference type="SMART" id="SM00345">
    <property type="entry name" value="HTH_GNTR"/>
    <property type="match status" value="1"/>
</dbReference>
<reference evidence="5 6" key="1">
    <citation type="submission" date="2020-09" db="EMBL/GenBank/DDBJ databases">
        <title>Roseomonas.</title>
        <authorList>
            <person name="Zhu W."/>
        </authorList>
    </citation>
    <scope>NUCLEOTIDE SEQUENCE [LARGE SCALE GENOMIC DNA]</scope>
    <source>
        <strain evidence="5 6">1311</strain>
    </source>
</reference>
<keyword evidence="2" id="KW-0238">DNA-binding</keyword>
<protein>
    <submittedName>
        <fullName evidence="5">GntR family transcriptional regulator</fullName>
    </submittedName>
</protein>
<dbReference type="InterPro" id="IPR050679">
    <property type="entry name" value="Bact_HTH_transcr_reg"/>
</dbReference>
<evidence type="ECO:0000313" key="6">
    <source>
        <dbReference type="Proteomes" id="UP001518990"/>
    </source>
</evidence>
<evidence type="ECO:0000256" key="1">
    <source>
        <dbReference type="ARBA" id="ARBA00023015"/>
    </source>
</evidence>
<keyword evidence="1" id="KW-0805">Transcription regulation</keyword>
<dbReference type="PANTHER" id="PTHR44846:SF1">
    <property type="entry name" value="MANNOSYL-D-GLYCERATE TRANSPORT_METABOLISM SYSTEM REPRESSOR MNGR-RELATED"/>
    <property type="match status" value="1"/>
</dbReference>
<proteinExistence type="predicted"/>
<dbReference type="PROSITE" id="PS50949">
    <property type="entry name" value="HTH_GNTR"/>
    <property type="match status" value="1"/>
</dbReference>
<dbReference type="SUPFAM" id="SSF46785">
    <property type="entry name" value="Winged helix' DNA-binding domain"/>
    <property type="match status" value="1"/>
</dbReference>
<dbReference type="PANTHER" id="PTHR44846">
    <property type="entry name" value="MANNOSYL-D-GLYCERATE TRANSPORT/METABOLISM SYSTEM REPRESSOR MNGR-RELATED"/>
    <property type="match status" value="1"/>
</dbReference>
<keyword evidence="6" id="KW-1185">Reference proteome</keyword>
<dbReference type="InterPro" id="IPR036390">
    <property type="entry name" value="WH_DNA-bd_sf"/>
</dbReference>
<dbReference type="EMBL" id="JACTNF010000035">
    <property type="protein sequence ID" value="MBO1076933.1"/>
    <property type="molecule type" value="Genomic_DNA"/>
</dbReference>
<sequence length="273" mass="30441">MMNTEQTPGITLYTRVASLLRSRILSGEWAVGSILPPIPKLCELYGVGTITIRQALRILAAEGLIESKRGRGTTVTKGIVPVQHNRPLRQAINDPLELGPDQTIRILQVEQPVSLPQELMRPGLPQAEYVRVKKIHFYKKTPFALIDIYVIKEAFDRFPKGAEASSKIGLLLRNDGSINLVNVEQEVTIVPRMGELDQYLSANSSDFAVSNVVVKILKWWKDSTGQIAFAGIHHYRADMFVLEIKRDVQDFYVTTEPGLIPTPSQKPAKKASS</sequence>
<dbReference type="InterPro" id="IPR036388">
    <property type="entry name" value="WH-like_DNA-bd_sf"/>
</dbReference>
<comment type="caution">
    <text evidence="5">The sequence shown here is derived from an EMBL/GenBank/DDBJ whole genome shotgun (WGS) entry which is preliminary data.</text>
</comment>
<evidence type="ECO:0000259" key="4">
    <source>
        <dbReference type="PROSITE" id="PS50949"/>
    </source>
</evidence>
<dbReference type="InterPro" id="IPR000524">
    <property type="entry name" value="Tscrpt_reg_HTH_GntR"/>
</dbReference>
<dbReference type="Pfam" id="PF00392">
    <property type="entry name" value="GntR"/>
    <property type="match status" value="1"/>
</dbReference>
<evidence type="ECO:0000256" key="2">
    <source>
        <dbReference type="ARBA" id="ARBA00023125"/>
    </source>
</evidence>
<gene>
    <name evidence="5" type="ORF">IAI60_20180</name>
</gene>
<evidence type="ECO:0000256" key="3">
    <source>
        <dbReference type="ARBA" id="ARBA00023163"/>
    </source>
</evidence>
<feature type="domain" description="HTH gntR-type" evidence="4">
    <location>
        <begin position="10"/>
        <end position="78"/>
    </location>
</feature>
<dbReference type="Gene3D" id="3.40.1410.10">
    <property type="entry name" value="Chorismate lyase-like"/>
    <property type="match status" value="1"/>
</dbReference>
<dbReference type="InterPro" id="IPR028978">
    <property type="entry name" value="Chorismate_lyase_/UTRA_dom_sf"/>
</dbReference>
<dbReference type="SUPFAM" id="SSF64288">
    <property type="entry name" value="Chorismate lyase-like"/>
    <property type="match status" value="1"/>
</dbReference>
<name>A0ABS3KHI0_9PROT</name>
<dbReference type="Gene3D" id="1.10.10.10">
    <property type="entry name" value="Winged helix-like DNA-binding domain superfamily/Winged helix DNA-binding domain"/>
    <property type="match status" value="1"/>
</dbReference>
<keyword evidence="3" id="KW-0804">Transcription</keyword>
<accession>A0ABS3KHI0</accession>
<organism evidence="5 6">
    <name type="scientific">Roseomonas marmotae</name>
    <dbReference type="NCBI Taxonomy" id="2768161"/>
    <lineage>
        <taxon>Bacteria</taxon>
        <taxon>Pseudomonadati</taxon>
        <taxon>Pseudomonadota</taxon>
        <taxon>Alphaproteobacteria</taxon>
        <taxon>Acetobacterales</taxon>
        <taxon>Roseomonadaceae</taxon>
        <taxon>Roseomonas</taxon>
    </lineage>
</organism>